<dbReference type="SUPFAM" id="SSF54211">
    <property type="entry name" value="Ribosomal protein S5 domain 2-like"/>
    <property type="match status" value="1"/>
</dbReference>
<dbReference type="InterPro" id="IPR027417">
    <property type="entry name" value="P-loop_NTPase"/>
</dbReference>
<dbReference type="PROSITE" id="PS00674">
    <property type="entry name" value="AAA"/>
    <property type="match status" value="1"/>
</dbReference>
<dbReference type="SUPFAM" id="SSF52540">
    <property type="entry name" value="P-loop containing nucleoside triphosphate hydrolases"/>
    <property type="match status" value="2"/>
</dbReference>
<evidence type="ECO:0000259" key="4">
    <source>
        <dbReference type="SMART" id="SM00382"/>
    </source>
</evidence>
<dbReference type="PRINTS" id="PR00830">
    <property type="entry name" value="ENDOLAPTASE"/>
</dbReference>
<feature type="domain" description="AAA+ ATPase" evidence="4">
    <location>
        <begin position="98"/>
        <end position="243"/>
    </location>
</feature>
<name>A0A7C3N5Q6_9CREN</name>
<organism evidence="5">
    <name type="scientific">Candidatus Methanomethylicus mesodigestus</name>
    <dbReference type="NCBI Taxonomy" id="1867258"/>
    <lineage>
        <taxon>Archaea</taxon>
        <taxon>Thermoproteota</taxon>
        <taxon>Methanosuratincolia</taxon>
        <taxon>Candidatus Methanomethylicales</taxon>
        <taxon>Candidatus Methanomethylicaceae</taxon>
        <taxon>Candidatus Methanomethylicus</taxon>
    </lineage>
</organism>
<dbReference type="InterPro" id="IPR003959">
    <property type="entry name" value="ATPase_AAA_core"/>
</dbReference>
<gene>
    <name evidence="5" type="ORF">ENS19_08375</name>
</gene>
<dbReference type="PANTHER" id="PTHR23077:SF171">
    <property type="entry name" value="NUCLEAR VALOSIN-CONTAINING PROTEIN-LIKE"/>
    <property type="match status" value="1"/>
</dbReference>
<dbReference type="Gene3D" id="1.10.8.60">
    <property type="match status" value="1"/>
</dbReference>
<dbReference type="GO" id="GO:0016887">
    <property type="term" value="F:ATP hydrolysis activity"/>
    <property type="evidence" value="ECO:0007669"/>
    <property type="project" value="InterPro"/>
</dbReference>
<protein>
    <submittedName>
        <fullName evidence="5">AAA family ATPase</fullName>
    </submittedName>
</protein>
<keyword evidence="3" id="KW-0067">ATP-binding</keyword>
<dbReference type="PANTHER" id="PTHR23077">
    <property type="entry name" value="AAA-FAMILY ATPASE"/>
    <property type="match status" value="1"/>
</dbReference>
<dbReference type="InterPro" id="IPR008269">
    <property type="entry name" value="Lon_proteolytic"/>
</dbReference>
<dbReference type="InterPro" id="IPR003593">
    <property type="entry name" value="AAA+_ATPase"/>
</dbReference>
<dbReference type="AlphaFoldDB" id="A0A7C3N5Q6"/>
<dbReference type="SMART" id="SM00382">
    <property type="entry name" value="AAA"/>
    <property type="match status" value="2"/>
</dbReference>
<dbReference type="InterPro" id="IPR003960">
    <property type="entry name" value="ATPase_AAA_CS"/>
</dbReference>
<proteinExistence type="predicted"/>
<dbReference type="GO" id="GO:0016020">
    <property type="term" value="C:membrane"/>
    <property type="evidence" value="ECO:0007669"/>
    <property type="project" value="UniProtKB-SubCell"/>
</dbReference>
<dbReference type="EMBL" id="DSTX01000013">
    <property type="protein sequence ID" value="HFK21272.1"/>
    <property type="molecule type" value="Genomic_DNA"/>
</dbReference>
<dbReference type="PROSITE" id="PS00675">
    <property type="entry name" value="SIGMA54_INTERACT_1"/>
    <property type="match status" value="1"/>
</dbReference>
<dbReference type="GO" id="GO:0005524">
    <property type="term" value="F:ATP binding"/>
    <property type="evidence" value="ECO:0007669"/>
    <property type="project" value="UniProtKB-KW"/>
</dbReference>
<evidence type="ECO:0000256" key="1">
    <source>
        <dbReference type="ARBA" id="ARBA00004141"/>
    </source>
</evidence>
<comment type="caution">
    <text evidence="5">The sequence shown here is derived from an EMBL/GenBank/DDBJ whole genome shotgun (WGS) entry which is preliminary data.</text>
</comment>
<evidence type="ECO:0000313" key="5">
    <source>
        <dbReference type="EMBL" id="HFK21272.1"/>
    </source>
</evidence>
<dbReference type="Pfam" id="PF00004">
    <property type="entry name" value="AAA"/>
    <property type="match status" value="2"/>
</dbReference>
<comment type="subcellular location">
    <subcellularLocation>
        <location evidence="1">Membrane</location>
        <topology evidence="1">Multi-pass membrane protein</topology>
    </subcellularLocation>
</comment>
<dbReference type="InterPro" id="IPR025662">
    <property type="entry name" value="Sigma_54_int_dom_ATP-bd_1"/>
</dbReference>
<dbReference type="GO" id="GO:0004252">
    <property type="term" value="F:serine-type endopeptidase activity"/>
    <property type="evidence" value="ECO:0007669"/>
    <property type="project" value="InterPro"/>
</dbReference>
<dbReference type="GO" id="GO:0006508">
    <property type="term" value="P:proteolysis"/>
    <property type="evidence" value="ECO:0007669"/>
    <property type="project" value="InterPro"/>
</dbReference>
<dbReference type="Gene3D" id="3.30.230.10">
    <property type="match status" value="1"/>
</dbReference>
<dbReference type="InterPro" id="IPR020568">
    <property type="entry name" value="Ribosomal_Su5_D2-typ_SF"/>
</dbReference>
<dbReference type="InterPro" id="IPR014721">
    <property type="entry name" value="Ribsml_uS5_D2-typ_fold_subgr"/>
</dbReference>
<feature type="domain" description="AAA+ ATPase" evidence="4">
    <location>
        <begin position="396"/>
        <end position="531"/>
    </location>
</feature>
<dbReference type="InterPro" id="IPR050168">
    <property type="entry name" value="AAA_ATPase_domain"/>
</dbReference>
<dbReference type="Gene3D" id="3.40.50.300">
    <property type="entry name" value="P-loop containing nucleotide triphosphate hydrolases"/>
    <property type="match status" value="2"/>
</dbReference>
<evidence type="ECO:0000256" key="3">
    <source>
        <dbReference type="ARBA" id="ARBA00022840"/>
    </source>
</evidence>
<dbReference type="GO" id="GO:0004176">
    <property type="term" value="F:ATP-dependent peptidase activity"/>
    <property type="evidence" value="ECO:0007669"/>
    <property type="project" value="InterPro"/>
</dbReference>
<dbReference type="Pfam" id="PF05362">
    <property type="entry name" value="Lon_C"/>
    <property type="match status" value="1"/>
</dbReference>
<keyword evidence="2" id="KW-0547">Nucleotide-binding</keyword>
<sequence>MTLMKTDDEERWWVKHPSIRRLLSPALFLANKDYKRWRNAQLSPRKKAKRLSELDKKFPKKRTDLVGRDREYQLIMSAIGYHVVQDKSLLEVFKGAEPPKFFLLKGDTGSGKSLLANICMRDAVEYGINKNVNVQPITVMGSDIFNPYYGQSMLNLTYIFKKSKDVPCVVFFDEFQSIGMRVQRAMQSTDREDVRVQDTFVEYMNQITTSDQRIVVIAATNKFEGIREDIRRRAQILDLDQGVSKEMLLAVLNSELQKYGWKSVDPQEILSILEKAVSTYRQTQLTPFDVIDACNKVRSRKIEPLREMIFRRIAGRIARQEIKYSVTADDFRLASRELRGYTEQEKSDEVLSSVLKIKPTVGYKDIGGLFGIKERLFKIITLSLASELASKLSWIPPKGFLLWGEPGCGKTYLSKAIAKESDASFLYVPAAQLLINAKWVGEPEKNIKDLFGIARRNAPSIVFFDEFDVIAAKRRGDPVSDRLTAQILTELDGLQPLENVIVIAATNRLEMIDEAIINRFEPYVIEIPLPRTDAERADVLGVHMKQYAYHLSEEVTTEKVMEVIKKHRMVSPRVVAEVIKEANRLRSQEVALAMEFTKPGLPPEKLEELKLLYKEDFSRLKDLMGSTDLETLKAITPENYKIRLYHFDKAAQQLEGEMEKEIMDAQESLVSEGLEHGVMLGLATDQQGRRGVILIVECSVKPGGTGKVTVTGAAKAAILGGASAVEDTSVIESATNVVEFIKHFIYENLKLDISRYDFIYQVISPLEGMAGMGVSGPSLGLAFSLATISELTKQPCKVPTVMSGKGDIKGNVGPVGGLGWRGSGKIIAAVQTRRIKVKKFAMPKWNFDNSGDEITILKSAGIEVLPVERQVDAWLNILGMSQEDLLRRLETSLKHES</sequence>
<reference evidence="5" key="1">
    <citation type="journal article" date="2020" name="mSystems">
        <title>Genome- and Community-Level Interaction Insights into Carbon Utilization and Element Cycling Functions of Hydrothermarchaeota in Hydrothermal Sediment.</title>
        <authorList>
            <person name="Zhou Z."/>
            <person name="Liu Y."/>
            <person name="Xu W."/>
            <person name="Pan J."/>
            <person name="Luo Z.H."/>
            <person name="Li M."/>
        </authorList>
    </citation>
    <scope>NUCLEOTIDE SEQUENCE [LARGE SCALE GENOMIC DNA]</scope>
    <source>
        <strain evidence="5">SpSt-468</strain>
    </source>
</reference>
<accession>A0A7C3N5Q6</accession>
<evidence type="ECO:0000256" key="2">
    <source>
        <dbReference type="ARBA" id="ARBA00022741"/>
    </source>
</evidence>